<keyword evidence="2" id="KW-0732">Signal</keyword>
<keyword evidence="4" id="KW-1185">Reference proteome</keyword>
<sequence>MRLFSARPAAAAGAAMLLAAGALLSGCGSATVEEGEATDTSVAPLERSSAASGGASASSASASGASESSSSASRTEEEQDGEPEDRGAREISEIPAPAPAQGPEQDFLAAVAKAGVNVDGVEDQVVGAAQASCQGDAVTAPAVAGQLIEQGRTELSHEELVRLITEQGRKLCAQ</sequence>
<feature type="compositionally biased region" description="Low complexity" evidence="1">
    <location>
        <begin position="48"/>
        <end position="73"/>
    </location>
</feature>
<evidence type="ECO:0008006" key="5">
    <source>
        <dbReference type="Google" id="ProtNLM"/>
    </source>
</evidence>
<protein>
    <recommendedName>
        <fullName evidence="5">DUF732 domain-containing protein</fullName>
    </recommendedName>
</protein>
<gene>
    <name evidence="3" type="ORF">M5J06_07145</name>
</gene>
<evidence type="ECO:0000313" key="4">
    <source>
        <dbReference type="Proteomes" id="UP001203579"/>
    </source>
</evidence>
<evidence type="ECO:0000256" key="1">
    <source>
        <dbReference type="SAM" id="MobiDB-lite"/>
    </source>
</evidence>
<evidence type="ECO:0000256" key="2">
    <source>
        <dbReference type="SAM" id="SignalP"/>
    </source>
</evidence>
<comment type="caution">
    <text evidence="3">The sequence shown here is derived from an EMBL/GenBank/DDBJ whole genome shotgun (WGS) entry which is preliminary data.</text>
</comment>
<dbReference type="EMBL" id="JAMKFF010000005">
    <property type="protein sequence ID" value="MCL8493904.1"/>
    <property type="molecule type" value="Genomic_DNA"/>
</dbReference>
<dbReference type="PROSITE" id="PS51257">
    <property type="entry name" value="PROKAR_LIPOPROTEIN"/>
    <property type="match status" value="1"/>
</dbReference>
<dbReference type="Proteomes" id="UP001203579">
    <property type="component" value="Unassembled WGS sequence"/>
</dbReference>
<reference evidence="3 4" key="1">
    <citation type="submission" date="2022-05" db="EMBL/GenBank/DDBJ databases">
        <title>Corynebacterium sp. B5-R-101 sp. nov., isolated from human feces.</title>
        <authorList>
            <person name="Shamsuzzaman M."/>
            <person name="Dahal R.H."/>
        </authorList>
    </citation>
    <scope>NUCLEOTIDE SEQUENCE [LARGE SCALE GENOMIC DNA]</scope>
    <source>
        <strain evidence="3 4">B5-R-101</strain>
    </source>
</reference>
<proteinExistence type="predicted"/>
<accession>A0ABT0TA01</accession>
<feature type="chain" id="PRO_5045366426" description="DUF732 domain-containing protein" evidence="2">
    <location>
        <begin position="31"/>
        <end position="174"/>
    </location>
</feature>
<name>A0ABT0TA01_9CORY</name>
<feature type="region of interest" description="Disordered" evidence="1">
    <location>
        <begin position="30"/>
        <end position="104"/>
    </location>
</feature>
<organism evidence="3 4">
    <name type="scientific">Corynebacterium intestinale</name>
    <dbReference type="NCBI Taxonomy" id="2943492"/>
    <lineage>
        <taxon>Bacteria</taxon>
        <taxon>Bacillati</taxon>
        <taxon>Actinomycetota</taxon>
        <taxon>Actinomycetes</taxon>
        <taxon>Mycobacteriales</taxon>
        <taxon>Corynebacteriaceae</taxon>
        <taxon>Corynebacterium</taxon>
    </lineage>
</organism>
<evidence type="ECO:0000313" key="3">
    <source>
        <dbReference type="EMBL" id="MCL8493904.1"/>
    </source>
</evidence>
<dbReference type="RefSeq" id="WP_154762404.1">
    <property type="nucleotide sequence ID" value="NZ_JAMFTR010000005.1"/>
</dbReference>
<feature type="signal peptide" evidence="2">
    <location>
        <begin position="1"/>
        <end position="30"/>
    </location>
</feature>